<dbReference type="PROSITE" id="PS50943">
    <property type="entry name" value="HTH_CROC1"/>
    <property type="match status" value="1"/>
</dbReference>
<gene>
    <name evidence="2" type="ORF">SDENCHOL_21188</name>
</gene>
<accession>A0A7Z7MWN6</accession>
<dbReference type="GO" id="GO:0003677">
    <property type="term" value="F:DNA binding"/>
    <property type="evidence" value="ECO:0007669"/>
    <property type="project" value="InterPro"/>
</dbReference>
<dbReference type="Pfam" id="PF01381">
    <property type="entry name" value="HTH_3"/>
    <property type="match status" value="1"/>
</dbReference>
<evidence type="ECO:0000313" key="3">
    <source>
        <dbReference type="Proteomes" id="UP000242886"/>
    </source>
</evidence>
<evidence type="ECO:0000259" key="1">
    <source>
        <dbReference type="PROSITE" id="PS50943"/>
    </source>
</evidence>
<evidence type="ECO:0000313" key="2">
    <source>
        <dbReference type="EMBL" id="SMB31543.1"/>
    </source>
</evidence>
<organism evidence="2 3">
    <name type="scientific">Sterolibacterium denitrificans</name>
    <dbReference type="NCBI Taxonomy" id="157592"/>
    <lineage>
        <taxon>Bacteria</taxon>
        <taxon>Pseudomonadati</taxon>
        <taxon>Pseudomonadota</taxon>
        <taxon>Betaproteobacteria</taxon>
        <taxon>Nitrosomonadales</taxon>
        <taxon>Sterolibacteriaceae</taxon>
        <taxon>Sterolibacterium</taxon>
    </lineage>
</organism>
<keyword evidence="3" id="KW-1185">Reference proteome</keyword>
<dbReference type="Proteomes" id="UP000242886">
    <property type="component" value="Chromosome SDENCHOL"/>
</dbReference>
<dbReference type="InterPro" id="IPR010982">
    <property type="entry name" value="Lambda_DNA-bd_dom_sf"/>
</dbReference>
<dbReference type="SUPFAM" id="SSF47413">
    <property type="entry name" value="lambda repressor-like DNA-binding domains"/>
    <property type="match status" value="1"/>
</dbReference>
<dbReference type="RefSeq" id="WP_154717255.1">
    <property type="nucleotide sequence ID" value="NZ_LT837803.1"/>
</dbReference>
<dbReference type="EMBL" id="LT837803">
    <property type="protein sequence ID" value="SMB31543.1"/>
    <property type="molecule type" value="Genomic_DNA"/>
</dbReference>
<dbReference type="CDD" id="cd00093">
    <property type="entry name" value="HTH_XRE"/>
    <property type="match status" value="1"/>
</dbReference>
<feature type="domain" description="HTH cro/C1-type" evidence="1">
    <location>
        <begin position="16"/>
        <end position="74"/>
    </location>
</feature>
<reference evidence="2" key="1">
    <citation type="submission" date="2017-03" db="EMBL/GenBank/DDBJ databases">
        <authorList>
            <consortium name="AG Boll"/>
        </authorList>
    </citation>
    <scope>NUCLEOTIDE SEQUENCE [LARGE SCALE GENOMIC DNA]</scope>
    <source>
        <strain evidence="2">Chol</strain>
    </source>
</reference>
<dbReference type="AlphaFoldDB" id="A0A7Z7MWN6"/>
<sequence>MAHESSQKFSILGRRLRERREALDLAQEKLGVAIGLDESSARARISRYELGVSEPPLATARLLATALQVPLPYLYCEDEDVAQLLLALHALGNKQRKDRVGRLLAELRHQLAG</sequence>
<dbReference type="InterPro" id="IPR001387">
    <property type="entry name" value="Cro/C1-type_HTH"/>
</dbReference>
<protein>
    <submittedName>
        <fullName evidence="2">Transcriptional regulator, XRE family</fullName>
    </submittedName>
</protein>
<dbReference type="Gene3D" id="1.10.260.40">
    <property type="entry name" value="lambda repressor-like DNA-binding domains"/>
    <property type="match status" value="1"/>
</dbReference>
<dbReference type="SMART" id="SM00530">
    <property type="entry name" value="HTH_XRE"/>
    <property type="match status" value="1"/>
</dbReference>
<name>A0A7Z7MWN6_9PROT</name>
<proteinExistence type="predicted"/>